<proteinExistence type="predicted"/>
<dbReference type="InterPro" id="IPR013783">
    <property type="entry name" value="Ig-like_fold"/>
</dbReference>
<dbReference type="PROSITE" id="PS50835">
    <property type="entry name" value="IG_LIKE"/>
    <property type="match status" value="4"/>
</dbReference>
<keyword evidence="1" id="KW-0393">Immunoglobulin domain</keyword>
<dbReference type="Gene3D" id="2.60.40.10">
    <property type="entry name" value="Immunoglobulins"/>
    <property type="match status" value="4"/>
</dbReference>
<dbReference type="SMART" id="SM00409">
    <property type="entry name" value="IG"/>
    <property type="match status" value="4"/>
</dbReference>
<feature type="domain" description="Ig-like" evidence="2">
    <location>
        <begin position="105"/>
        <end position="195"/>
    </location>
</feature>
<dbReference type="InterPro" id="IPR013098">
    <property type="entry name" value="Ig_I-set"/>
</dbReference>
<dbReference type="EMBL" id="JBHFQA010000015">
    <property type="protein sequence ID" value="KAL2086634.1"/>
    <property type="molecule type" value="Genomic_DNA"/>
</dbReference>
<dbReference type="SUPFAM" id="SSF48726">
    <property type="entry name" value="Immunoglobulin"/>
    <property type="match status" value="4"/>
</dbReference>
<evidence type="ECO:0000313" key="4">
    <source>
        <dbReference type="Proteomes" id="UP001591681"/>
    </source>
</evidence>
<dbReference type="FunFam" id="2.60.40.10:FF:000236">
    <property type="entry name" value="Sidekick cell adhesion molecule 2"/>
    <property type="match status" value="1"/>
</dbReference>
<dbReference type="InterPro" id="IPR003599">
    <property type="entry name" value="Ig_sub"/>
</dbReference>
<dbReference type="InterPro" id="IPR036179">
    <property type="entry name" value="Ig-like_dom_sf"/>
</dbReference>
<dbReference type="InterPro" id="IPR007110">
    <property type="entry name" value="Ig-like_dom"/>
</dbReference>
<dbReference type="Pfam" id="PF07679">
    <property type="entry name" value="I-set"/>
    <property type="match status" value="3"/>
</dbReference>
<protein>
    <recommendedName>
        <fullName evidence="2">Ig-like domain-containing protein</fullName>
    </recommendedName>
</protein>
<dbReference type="Pfam" id="PF13927">
    <property type="entry name" value="Ig_3"/>
    <property type="match status" value="1"/>
</dbReference>
<comment type="caution">
    <text evidence="3">The sequence shown here is derived from an EMBL/GenBank/DDBJ whole genome shotgun (WGS) entry which is preliminary data.</text>
</comment>
<feature type="domain" description="Ig-like" evidence="2">
    <location>
        <begin position="199"/>
        <end position="288"/>
    </location>
</feature>
<dbReference type="Proteomes" id="UP001591681">
    <property type="component" value="Unassembled WGS sequence"/>
</dbReference>
<dbReference type="FunFam" id="2.60.40.10:FF:000420">
    <property type="entry name" value="Sidekick cell adhesion molecule 2"/>
    <property type="match status" value="1"/>
</dbReference>
<name>A0ABD1JIQ2_9TELE</name>
<dbReference type="SMART" id="SM00408">
    <property type="entry name" value="IGc2"/>
    <property type="match status" value="4"/>
</dbReference>
<evidence type="ECO:0000256" key="1">
    <source>
        <dbReference type="ARBA" id="ARBA00023319"/>
    </source>
</evidence>
<dbReference type="PANTHER" id="PTHR10075:SF100">
    <property type="entry name" value="FASCICLIN-2"/>
    <property type="match status" value="1"/>
</dbReference>
<gene>
    <name evidence="3" type="ORF">ACEWY4_017693</name>
</gene>
<evidence type="ECO:0000313" key="3">
    <source>
        <dbReference type="EMBL" id="KAL2086634.1"/>
    </source>
</evidence>
<dbReference type="PANTHER" id="PTHR10075">
    <property type="entry name" value="BASIGIN RELATED"/>
    <property type="match status" value="1"/>
</dbReference>
<feature type="domain" description="Ig-like" evidence="2">
    <location>
        <begin position="292"/>
        <end position="381"/>
    </location>
</feature>
<reference evidence="3 4" key="1">
    <citation type="submission" date="2024-09" db="EMBL/GenBank/DDBJ databases">
        <title>A chromosome-level genome assembly of Gray's grenadier anchovy, Coilia grayii.</title>
        <authorList>
            <person name="Fu Z."/>
        </authorList>
    </citation>
    <scope>NUCLEOTIDE SEQUENCE [LARGE SCALE GENOMIC DNA]</scope>
    <source>
        <strain evidence="3">G4</strain>
        <tissue evidence="3">Muscle</tissue>
    </source>
</reference>
<dbReference type="FunFam" id="2.60.40.10:FF:000237">
    <property type="entry name" value="Sidekick cell adhesion molecule 2"/>
    <property type="match status" value="1"/>
</dbReference>
<accession>A0ABD1JIQ2</accession>
<evidence type="ECO:0000259" key="2">
    <source>
        <dbReference type="PROSITE" id="PS50835"/>
    </source>
</evidence>
<keyword evidence="4" id="KW-1185">Reference proteome</keyword>
<dbReference type="AlphaFoldDB" id="A0ABD1JIQ2"/>
<sequence length="383" mass="41293">MKPSSLTDPVAPVIVISPKNTSVIAGASEATLECVANARPVDRLQVVWKRAGVRVTQGVGAFGRRLTISNPSQTHAGPYVCEASLRNSTFKTAEARAFLTVLEPPYFTSEPKQKMMVEVDKSVEIRCQARGTPAPKLEWFKDAVPLATLNNTRYKLTASLSLQVRRVQPEDSGIFQCFARNTAGEAETHTHLVVTSLAPYFTTTPSDTTVTDGTSALFTCETSGAPKPAVVWKKGSQVLASGSVRIPRFTLLETGGLQIEPVVLGDAGNYTCYAANAEGAVDATATLTVWSRTFISRPPEDQRVIKGTTAVLDCGATYDPRVTVRFVWKKGPRQVTLTPGGRISVREGALHLSQTWSGDIGDYTCKVISQAGNDTKTARLEVM</sequence>
<dbReference type="InterPro" id="IPR003598">
    <property type="entry name" value="Ig_sub2"/>
</dbReference>
<organism evidence="3 4">
    <name type="scientific">Coilia grayii</name>
    <name type="common">Gray's grenadier anchovy</name>
    <dbReference type="NCBI Taxonomy" id="363190"/>
    <lineage>
        <taxon>Eukaryota</taxon>
        <taxon>Metazoa</taxon>
        <taxon>Chordata</taxon>
        <taxon>Craniata</taxon>
        <taxon>Vertebrata</taxon>
        <taxon>Euteleostomi</taxon>
        <taxon>Actinopterygii</taxon>
        <taxon>Neopterygii</taxon>
        <taxon>Teleostei</taxon>
        <taxon>Clupei</taxon>
        <taxon>Clupeiformes</taxon>
        <taxon>Clupeoidei</taxon>
        <taxon>Engraulidae</taxon>
        <taxon>Coilinae</taxon>
        <taxon>Coilia</taxon>
    </lineage>
</organism>
<feature type="domain" description="Ig-like" evidence="2">
    <location>
        <begin position="12"/>
        <end position="91"/>
    </location>
</feature>